<dbReference type="AlphaFoldDB" id="A0A1I2DM59"/>
<dbReference type="InterPro" id="IPR052913">
    <property type="entry name" value="Glycopeptide_resist_protein"/>
</dbReference>
<feature type="domain" description="YoaR-like putative peptidoglycan binding" evidence="2">
    <location>
        <begin position="229"/>
        <end position="327"/>
    </location>
</feature>
<gene>
    <name evidence="3" type="ORF">SAMN04488035_0629</name>
</gene>
<feature type="domain" description="YoaR-like putative peptidoglycan binding" evidence="2">
    <location>
        <begin position="128"/>
        <end position="200"/>
    </location>
</feature>
<dbReference type="InterPro" id="IPR022029">
    <property type="entry name" value="YoaR-like_PG-bd"/>
</dbReference>
<keyword evidence="4" id="KW-1185">Reference proteome</keyword>
<evidence type="ECO:0000256" key="1">
    <source>
        <dbReference type="SAM" id="MobiDB-lite"/>
    </source>
</evidence>
<sequence length="589" mass="61668">MSTRDDSPAETTDLLGQFDAPPAPSRVPRVLMWSAVTVVVLGGAYVGAQWAVADQVAASTTVAGIDIGGMSRTDAVEALEDGLPEVMARPLEVKAGEKTGTVDPVAAGLAVDVPATVDELTGFDLAPMHLWDAAFGGGEADPVVTVDAQALSAEVELLAETLAVPPVDGTVVFADGEAYATPAQNGYTVDTDEAQRRIAEGWLVAPEPIDLPVGATRPAVTQDMTDAALAQAEALVSAPISVEVEGQVVQLPTDVVADAASFTPVDGQLTLALAPDAMAEAVRDRTKDLETEASNARFVFKDGKPVIRGGEPGKVIDGDAIAAAVVEVGTTAGAQRTATVALAEAPAESSREALEKLGVNEVVAEFSTPLGASNAARIHNLELGTSKVNGQLVLPGETWSLIDTLSPITAENGYLGAGIVSNGSLTEGVGGGLSQLATTTYNVGYLLGYDDVEHRQHSYYFSRYPEGREATIFVGSIDMRFKNDTPYGMLLQSYVRNGEVTVRAWSTEHYKVESSTTGRSNVRQPTTVYDTGAGCIAQPAGNPGFSVVVTRRVLLDGKVVKEEQDPWTYQPQNAVVCKAAPKKDDKKDD</sequence>
<evidence type="ECO:0000259" key="2">
    <source>
        <dbReference type="Pfam" id="PF12229"/>
    </source>
</evidence>
<dbReference type="PANTHER" id="PTHR35788:SF1">
    <property type="entry name" value="EXPORTED PROTEIN"/>
    <property type="match status" value="1"/>
</dbReference>
<dbReference type="Pfam" id="PF04294">
    <property type="entry name" value="VanW"/>
    <property type="match status" value="1"/>
</dbReference>
<dbReference type="Proteomes" id="UP000198520">
    <property type="component" value="Unassembled WGS sequence"/>
</dbReference>
<evidence type="ECO:0000313" key="4">
    <source>
        <dbReference type="Proteomes" id="UP000198520"/>
    </source>
</evidence>
<dbReference type="EMBL" id="FONZ01000001">
    <property type="protein sequence ID" value="SFE81742.1"/>
    <property type="molecule type" value="Genomic_DNA"/>
</dbReference>
<name>A0A1I2DM59_9MICO</name>
<organism evidence="3 4">
    <name type="scientific">Flavimobilis marinus</name>
    <dbReference type="NCBI Taxonomy" id="285351"/>
    <lineage>
        <taxon>Bacteria</taxon>
        <taxon>Bacillati</taxon>
        <taxon>Actinomycetota</taxon>
        <taxon>Actinomycetes</taxon>
        <taxon>Micrococcales</taxon>
        <taxon>Jonesiaceae</taxon>
        <taxon>Flavimobilis</taxon>
    </lineage>
</organism>
<dbReference type="PANTHER" id="PTHR35788">
    <property type="entry name" value="EXPORTED PROTEIN-RELATED"/>
    <property type="match status" value="1"/>
</dbReference>
<dbReference type="STRING" id="285351.SAMN04488035_0629"/>
<accession>A0A1I2DM59</accession>
<protein>
    <submittedName>
        <fullName evidence="3">Vancomycin resistance protein YoaR, contains peptidoglycan-binding and VanW domains</fullName>
    </submittedName>
</protein>
<reference evidence="4" key="1">
    <citation type="submission" date="2016-10" db="EMBL/GenBank/DDBJ databases">
        <authorList>
            <person name="Varghese N."/>
            <person name="Submissions S."/>
        </authorList>
    </citation>
    <scope>NUCLEOTIDE SEQUENCE [LARGE SCALE GENOMIC DNA]</scope>
    <source>
        <strain evidence="4">DSM 19083</strain>
    </source>
</reference>
<proteinExistence type="predicted"/>
<dbReference type="RefSeq" id="WP_093374946.1">
    <property type="nucleotide sequence ID" value="NZ_BNAN01000001.1"/>
</dbReference>
<evidence type="ECO:0000313" key="3">
    <source>
        <dbReference type="EMBL" id="SFE81742.1"/>
    </source>
</evidence>
<dbReference type="OrthoDB" id="9813301at2"/>
<feature type="region of interest" description="Disordered" evidence="1">
    <location>
        <begin position="1"/>
        <end position="20"/>
    </location>
</feature>
<dbReference type="InterPro" id="IPR007391">
    <property type="entry name" value="Vancomycin_resist_VanW"/>
</dbReference>
<dbReference type="Pfam" id="PF12229">
    <property type="entry name" value="PG_binding_4"/>
    <property type="match status" value="2"/>
</dbReference>